<name>A0AAW1CW24_9HEMI</name>
<dbReference type="CDD" id="cd01667">
    <property type="entry name" value="TGS_ThrRS"/>
    <property type="match status" value="1"/>
</dbReference>
<dbReference type="AlphaFoldDB" id="A0AAW1CW24"/>
<protein>
    <recommendedName>
        <fullName evidence="1">TGS domain-containing protein</fullName>
    </recommendedName>
</protein>
<dbReference type="InterPro" id="IPR004095">
    <property type="entry name" value="TGS"/>
</dbReference>
<dbReference type="GO" id="GO:0005739">
    <property type="term" value="C:mitochondrion"/>
    <property type="evidence" value="ECO:0007669"/>
    <property type="project" value="TreeGrafter"/>
</dbReference>
<dbReference type="PANTHER" id="PTHR42753:SF9">
    <property type="entry name" value="LARGE RIBOSOMAL SUBUNIT PROTEIN ML39"/>
    <property type="match status" value="1"/>
</dbReference>
<dbReference type="Gene3D" id="3.30.980.10">
    <property type="entry name" value="Threonyl-trna Synthetase, Chain A, domain 2"/>
    <property type="match status" value="1"/>
</dbReference>
<dbReference type="InterPro" id="IPR018163">
    <property type="entry name" value="Thr/Ala-tRNA-synth_IIc_edit"/>
</dbReference>
<proteinExistence type="predicted"/>
<dbReference type="PROSITE" id="PS51880">
    <property type="entry name" value="TGS"/>
    <property type="match status" value="1"/>
</dbReference>
<dbReference type="EMBL" id="JAPXFL010000010">
    <property type="protein sequence ID" value="KAK9501048.1"/>
    <property type="molecule type" value="Genomic_DNA"/>
</dbReference>
<dbReference type="Gene3D" id="3.10.20.30">
    <property type="match status" value="1"/>
</dbReference>
<dbReference type="Proteomes" id="UP001461498">
    <property type="component" value="Unassembled WGS sequence"/>
</dbReference>
<dbReference type="SUPFAM" id="SSF55186">
    <property type="entry name" value="ThrRS/AlaRS common domain"/>
    <property type="match status" value="1"/>
</dbReference>
<dbReference type="GO" id="GO:0000166">
    <property type="term" value="F:nucleotide binding"/>
    <property type="evidence" value="ECO:0007669"/>
    <property type="project" value="InterPro"/>
</dbReference>
<dbReference type="PANTHER" id="PTHR42753">
    <property type="entry name" value="MITOCHONDRIAL RIBOSOME PROTEIN L39/PROLYL-TRNA LIGASE FAMILY MEMBER"/>
    <property type="match status" value="1"/>
</dbReference>
<evidence type="ECO:0000313" key="2">
    <source>
        <dbReference type="EMBL" id="KAK9501048.1"/>
    </source>
</evidence>
<dbReference type="GO" id="GO:0003723">
    <property type="term" value="F:RNA binding"/>
    <property type="evidence" value="ECO:0007669"/>
    <property type="project" value="TreeGrafter"/>
</dbReference>
<organism evidence="2 3">
    <name type="scientific">Rhynocoris fuscipes</name>
    <dbReference type="NCBI Taxonomy" id="488301"/>
    <lineage>
        <taxon>Eukaryota</taxon>
        <taxon>Metazoa</taxon>
        <taxon>Ecdysozoa</taxon>
        <taxon>Arthropoda</taxon>
        <taxon>Hexapoda</taxon>
        <taxon>Insecta</taxon>
        <taxon>Pterygota</taxon>
        <taxon>Neoptera</taxon>
        <taxon>Paraneoptera</taxon>
        <taxon>Hemiptera</taxon>
        <taxon>Heteroptera</taxon>
        <taxon>Panheteroptera</taxon>
        <taxon>Cimicomorpha</taxon>
        <taxon>Reduviidae</taxon>
        <taxon>Harpactorinae</taxon>
        <taxon>Harpactorini</taxon>
        <taxon>Rhynocoris</taxon>
    </lineage>
</organism>
<accession>A0AAW1CW24</accession>
<evidence type="ECO:0000259" key="1">
    <source>
        <dbReference type="PROSITE" id="PS51880"/>
    </source>
</evidence>
<reference evidence="2 3" key="1">
    <citation type="submission" date="2022-12" db="EMBL/GenBank/DDBJ databases">
        <title>Chromosome-level genome assembly of true bugs.</title>
        <authorList>
            <person name="Ma L."/>
            <person name="Li H."/>
        </authorList>
    </citation>
    <scope>NUCLEOTIDE SEQUENCE [LARGE SCALE GENOMIC DNA]</scope>
    <source>
        <strain evidence="2">Lab_2022b</strain>
    </source>
</reference>
<keyword evidence="3" id="KW-1185">Reference proteome</keyword>
<dbReference type="Pfam" id="PF02824">
    <property type="entry name" value="TGS"/>
    <property type="match status" value="1"/>
</dbReference>
<dbReference type="InterPro" id="IPR012675">
    <property type="entry name" value="Beta-grasp_dom_sf"/>
</dbReference>
<evidence type="ECO:0000313" key="3">
    <source>
        <dbReference type="Proteomes" id="UP001461498"/>
    </source>
</evidence>
<sequence length="319" mass="36198">MNCLIRVGRSSKLLFSNRWYSVSKSSIEKQNELFDEECLRQRNAIGRIEKIEVEYEGIPGARKLLLNKGLSTPYNVATHISEWLMRDSALALIDGETLWDMHRPLEDSCTLKLLRFNDEDPFHVNKAFWKFCSFLLGATINNAFLESVKVDLHSFPSPQITSGSFVYDAYLSLPDWKPTPSELRVLSAEMVTLASRELPVERLQVSEDIAKEIFTENRFKQAQIPKIASSSGGQITLYRMGTHIDISKGPLIGNSSLVGRCTITAVHQIQSDDGPLYRFQGVALPRGLMLNHFAYKILEDRAMKLNRSSFVDHRIEEVA</sequence>
<feature type="domain" description="TGS" evidence="1">
    <location>
        <begin position="49"/>
        <end position="115"/>
    </location>
</feature>
<gene>
    <name evidence="2" type="ORF">O3M35_002170</name>
</gene>
<dbReference type="InterPro" id="IPR050062">
    <property type="entry name" value="Pro-tRNA_synthetase"/>
</dbReference>
<comment type="caution">
    <text evidence="2">The sequence shown here is derived from an EMBL/GenBank/DDBJ whole genome shotgun (WGS) entry which is preliminary data.</text>
</comment>